<evidence type="ECO:0000313" key="4">
    <source>
        <dbReference type="Proteomes" id="UP000297814"/>
    </source>
</evidence>
<dbReference type="InterPro" id="IPR011050">
    <property type="entry name" value="Pectin_lyase_fold/virulence"/>
</dbReference>
<evidence type="ECO:0000259" key="2">
    <source>
        <dbReference type="Pfam" id="PF12708"/>
    </source>
</evidence>
<dbReference type="Proteomes" id="UP000297814">
    <property type="component" value="Unassembled WGS sequence"/>
</dbReference>
<proteinExistence type="predicted"/>
<accession>A0A4Z1GSG5</accession>
<dbReference type="EMBL" id="PQXK01000090">
    <property type="protein sequence ID" value="TGO37711.1"/>
    <property type="molecule type" value="Genomic_DNA"/>
</dbReference>
<feature type="domain" description="Rhamnogalacturonase A/B/Epimerase-like pectate lyase" evidence="2">
    <location>
        <begin position="79"/>
        <end position="110"/>
    </location>
</feature>
<gene>
    <name evidence="3" type="ORF">BHYA_0090g00010</name>
</gene>
<protein>
    <recommendedName>
        <fullName evidence="2">Rhamnogalacturonase A/B/Epimerase-like pectate lyase domain-containing protein</fullName>
    </recommendedName>
</protein>
<feature type="chain" id="PRO_5021288267" description="Rhamnogalacturonase A/B/Epimerase-like pectate lyase domain-containing protein" evidence="1">
    <location>
        <begin position="35"/>
        <end position="262"/>
    </location>
</feature>
<dbReference type="InterPro" id="IPR024535">
    <property type="entry name" value="RHGA/B-epi-like_pectate_lyase"/>
</dbReference>
<dbReference type="SUPFAM" id="SSF51126">
    <property type="entry name" value="Pectin lyase-like"/>
    <property type="match status" value="1"/>
</dbReference>
<keyword evidence="4" id="KW-1185">Reference proteome</keyword>
<sequence length="262" mass="29509">MPKFTIPLTPSTVVFSLFFLRLLACLFSLDSVRAGSSGGQGDSDASPYSHSRSCSYWLEDIKHQGIAAFNPNPPEFHVFRNFKDFGAKGDGSPDDTAAINAAISSGNTCASGSLEKMAILMENETIAEAEEYMEHNARHSVMRWTEEMKKAHAQYHVHRDDRVDYKNRNKRLKKALLKVDPTVEDFDKLRQLGLNWAENSLQELEGRIQFMMNYQQAFERPDSYTRHLKELEGVSNSASKAIRNVKKTRESLILKRGGSSAA</sequence>
<name>A0A4Z1GSG5_9HELO</name>
<dbReference type="AlphaFoldDB" id="A0A4Z1GSG5"/>
<feature type="signal peptide" evidence="1">
    <location>
        <begin position="1"/>
        <end position="34"/>
    </location>
</feature>
<comment type="caution">
    <text evidence="3">The sequence shown here is derived from an EMBL/GenBank/DDBJ whole genome shotgun (WGS) entry which is preliminary data.</text>
</comment>
<evidence type="ECO:0000313" key="3">
    <source>
        <dbReference type="EMBL" id="TGO37711.1"/>
    </source>
</evidence>
<dbReference type="InterPro" id="IPR012334">
    <property type="entry name" value="Pectin_lyas_fold"/>
</dbReference>
<organism evidence="3 4">
    <name type="scientific">Botrytis hyacinthi</name>
    <dbReference type="NCBI Taxonomy" id="278943"/>
    <lineage>
        <taxon>Eukaryota</taxon>
        <taxon>Fungi</taxon>
        <taxon>Dikarya</taxon>
        <taxon>Ascomycota</taxon>
        <taxon>Pezizomycotina</taxon>
        <taxon>Leotiomycetes</taxon>
        <taxon>Helotiales</taxon>
        <taxon>Sclerotiniaceae</taxon>
        <taxon>Botrytis</taxon>
    </lineage>
</organism>
<evidence type="ECO:0000256" key="1">
    <source>
        <dbReference type="SAM" id="SignalP"/>
    </source>
</evidence>
<dbReference type="Pfam" id="PF12708">
    <property type="entry name" value="Pect-lyase_RHGA_epim"/>
    <property type="match status" value="1"/>
</dbReference>
<keyword evidence="1" id="KW-0732">Signal</keyword>
<dbReference type="Gene3D" id="2.160.20.10">
    <property type="entry name" value="Single-stranded right-handed beta-helix, Pectin lyase-like"/>
    <property type="match status" value="1"/>
</dbReference>
<reference evidence="3 4" key="1">
    <citation type="submission" date="2017-12" db="EMBL/GenBank/DDBJ databases">
        <title>Comparative genomics of Botrytis spp.</title>
        <authorList>
            <person name="Valero-Jimenez C.A."/>
            <person name="Tapia P."/>
            <person name="Veloso J."/>
            <person name="Silva-Moreno E."/>
            <person name="Staats M."/>
            <person name="Valdes J.H."/>
            <person name="Van Kan J.A.L."/>
        </authorList>
    </citation>
    <scope>NUCLEOTIDE SEQUENCE [LARGE SCALE GENOMIC DNA]</scope>
    <source>
        <strain evidence="3 4">Bh0001</strain>
    </source>
</reference>